<accession>A0ABV8QV73</accession>
<reference evidence="9" key="1">
    <citation type="journal article" date="2019" name="Int. J. Syst. Evol. Microbiol.">
        <title>The Global Catalogue of Microorganisms (GCM) 10K type strain sequencing project: providing services to taxonomists for standard genome sequencing and annotation.</title>
        <authorList>
            <consortium name="The Broad Institute Genomics Platform"/>
            <consortium name="The Broad Institute Genome Sequencing Center for Infectious Disease"/>
            <person name="Wu L."/>
            <person name="Ma J."/>
        </authorList>
    </citation>
    <scope>NUCLEOTIDE SEQUENCE [LARGE SCALE GENOMIC DNA]</scope>
    <source>
        <strain evidence="9">CGMCC 1.10698</strain>
    </source>
</reference>
<evidence type="ECO:0000259" key="7">
    <source>
        <dbReference type="Pfam" id="PF01029"/>
    </source>
</evidence>
<dbReference type="InterPro" id="IPR006027">
    <property type="entry name" value="NusB_RsmB_TIM44"/>
</dbReference>
<evidence type="ECO:0000256" key="5">
    <source>
        <dbReference type="ARBA" id="ARBA00023163"/>
    </source>
</evidence>
<dbReference type="InterPro" id="IPR011605">
    <property type="entry name" value="NusB_fam"/>
</dbReference>
<evidence type="ECO:0000256" key="6">
    <source>
        <dbReference type="HAMAP-Rule" id="MF_00073"/>
    </source>
</evidence>
<keyword evidence="3 6" id="KW-0694">RNA-binding</keyword>
<keyword evidence="5 6" id="KW-0804">Transcription</keyword>
<organism evidence="8 9">
    <name type="scientific">Arthrobacter cryoconiti</name>
    <dbReference type="NCBI Taxonomy" id="748907"/>
    <lineage>
        <taxon>Bacteria</taxon>
        <taxon>Bacillati</taxon>
        <taxon>Actinomycetota</taxon>
        <taxon>Actinomycetes</taxon>
        <taxon>Micrococcales</taxon>
        <taxon>Micrococcaceae</taxon>
        <taxon>Arthrobacter</taxon>
    </lineage>
</organism>
<dbReference type="NCBIfam" id="TIGR01951">
    <property type="entry name" value="nusB"/>
    <property type="match status" value="1"/>
</dbReference>
<evidence type="ECO:0000256" key="4">
    <source>
        <dbReference type="ARBA" id="ARBA00023015"/>
    </source>
</evidence>
<evidence type="ECO:0000256" key="1">
    <source>
        <dbReference type="ARBA" id="ARBA00005952"/>
    </source>
</evidence>
<feature type="domain" description="NusB/RsmB/TIM44" evidence="7">
    <location>
        <begin position="18"/>
        <end position="140"/>
    </location>
</feature>
<dbReference type="HAMAP" id="MF_00073">
    <property type="entry name" value="NusB"/>
    <property type="match status" value="1"/>
</dbReference>
<gene>
    <name evidence="6 8" type="primary">nusB</name>
    <name evidence="8" type="ORF">ACFOW9_00890</name>
</gene>
<keyword evidence="2 6" id="KW-0889">Transcription antitermination</keyword>
<evidence type="ECO:0000256" key="2">
    <source>
        <dbReference type="ARBA" id="ARBA00022814"/>
    </source>
</evidence>
<dbReference type="Proteomes" id="UP001595773">
    <property type="component" value="Unassembled WGS sequence"/>
</dbReference>
<evidence type="ECO:0000313" key="9">
    <source>
        <dbReference type="Proteomes" id="UP001595773"/>
    </source>
</evidence>
<comment type="function">
    <text evidence="6">Involved in transcription antitermination. Required for transcription of ribosomal RNA (rRNA) genes. Binds specifically to the boxA antiterminator sequence of the ribosomal RNA (rrn) operons.</text>
</comment>
<dbReference type="InterPro" id="IPR035926">
    <property type="entry name" value="NusB-like_sf"/>
</dbReference>
<dbReference type="PANTHER" id="PTHR11078:SF3">
    <property type="entry name" value="ANTITERMINATION NUSB DOMAIN-CONTAINING PROTEIN"/>
    <property type="match status" value="1"/>
</dbReference>
<keyword evidence="4 6" id="KW-0805">Transcription regulation</keyword>
<dbReference type="RefSeq" id="WP_230068381.1">
    <property type="nucleotide sequence ID" value="NZ_BAABLL010000002.1"/>
</dbReference>
<comment type="caution">
    <text evidence="8">The sequence shown here is derived from an EMBL/GenBank/DDBJ whole genome shotgun (WGS) entry which is preliminary data.</text>
</comment>
<dbReference type="EMBL" id="JBHSCQ010000003">
    <property type="protein sequence ID" value="MFC4264155.1"/>
    <property type="molecule type" value="Genomic_DNA"/>
</dbReference>
<dbReference type="SUPFAM" id="SSF48013">
    <property type="entry name" value="NusB-like"/>
    <property type="match status" value="1"/>
</dbReference>
<evidence type="ECO:0000256" key="3">
    <source>
        <dbReference type="ARBA" id="ARBA00022884"/>
    </source>
</evidence>
<protein>
    <recommendedName>
        <fullName evidence="6">Transcription antitermination protein NusB</fullName>
    </recommendedName>
    <alternativeName>
        <fullName evidence="6">Antitermination factor NusB</fullName>
    </alternativeName>
</protein>
<evidence type="ECO:0000313" key="8">
    <source>
        <dbReference type="EMBL" id="MFC4264155.1"/>
    </source>
</evidence>
<dbReference type="PANTHER" id="PTHR11078">
    <property type="entry name" value="N UTILIZATION SUBSTANCE PROTEIN B-RELATED"/>
    <property type="match status" value="1"/>
</dbReference>
<dbReference type="Gene3D" id="1.10.940.10">
    <property type="entry name" value="NusB-like"/>
    <property type="match status" value="1"/>
</dbReference>
<name>A0ABV8QV73_9MICC</name>
<sequence length="148" mass="16478">MASSQPNPSGKPNSARSKARRRALDILFESEQRNVTAFSALTARREKTDQIINPYTVELVEGVTSMQEVIDEHLQTYSQGWTLERMPAVDRIILRLGAWELLFNDDVPDAVAVSEAVELAKVLSTDESPQFVNGLLGRLQQIKPTLLA</sequence>
<proteinExistence type="inferred from homology"/>
<dbReference type="Pfam" id="PF01029">
    <property type="entry name" value="NusB"/>
    <property type="match status" value="1"/>
</dbReference>
<comment type="similarity">
    <text evidence="1 6">Belongs to the NusB family.</text>
</comment>
<keyword evidence="9" id="KW-1185">Reference proteome</keyword>